<feature type="region of interest" description="Disordered" evidence="1">
    <location>
        <begin position="190"/>
        <end position="256"/>
    </location>
</feature>
<sequence>MAGPQRQFKAREKSYLSEYSMNLQGPVQAGAQFPAEFRMAFAANKVAIQVETKNRDNKNNGRFEIVVPYLGAIGVLNTIDKLIQDKARSKLQYKVKDFVYFGKGNKSDSPMIKGTLTVGRDNEGCLYIGMSGKDITPIKFIFTLPAHDELCDDSGQRLGEAEHSEFAAKNFVVGYLGLLPVVMGIHYTPPEPKNPDGGNGGGGGQGGGGWGGNGGGNRGGGNGGGNQYSQGGNQGGGNASGSGSSGGGDFADDLPF</sequence>
<dbReference type="EMBL" id="KU886223">
    <property type="protein sequence ID" value="ANH51704.1"/>
    <property type="molecule type" value="Genomic_DNA"/>
</dbReference>
<proteinExistence type="predicted"/>
<organism evidence="2 3">
    <name type="scientific">Erwinia phage vB_EamM_Simmy50</name>
    <dbReference type="NCBI Taxonomy" id="1815988"/>
    <lineage>
        <taxon>Viruses</taxon>
        <taxon>Duplodnaviria</taxon>
        <taxon>Heunggongvirae</taxon>
        <taxon>Uroviricota</taxon>
        <taxon>Caudoviricetes</taxon>
        <taxon>Chimalliviridae</taxon>
        <taxon>Agricanvirus</taxon>
        <taxon>Agricanvirus simmy50</taxon>
    </lineage>
</organism>
<evidence type="ECO:0000256" key="1">
    <source>
        <dbReference type="SAM" id="MobiDB-lite"/>
    </source>
</evidence>
<reference evidence="3" key="1">
    <citation type="submission" date="2016-03" db="EMBL/GenBank/DDBJ databases">
        <authorList>
            <person name="Sharma R."/>
            <person name="Simister A.R."/>
            <person name="Berg J.A."/>
            <person name="Jensen G.L."/>
            <person name="Keele B.R."/>
            <person name="Ward M.E.H."/>
            <person name="Breakwell D.P."/>
            <person name="Hope S."/>
            <person name="Grose J.H."/>
        </authorList>
    </citation>
    <scope>NUCLEOTIDE SEQUENCE [LARGE SCALE GENOMIC DNA]</scope>
</reference>
<name>A0A173GDD4_9CAUD</name>
<evidence type="ECO:0000313" key="3">
    <source>
        <dbReference type="Proteomes" id="UP000222975"/>
    </source>
</evidence>
<protein>
    <submittedName>
        <fullName evidence="2">Uncharacterized protein</fullName>
    </submittedName>
</protein>
<feature type="compositionally biased region" description="Gly residues" evidence="1">
    <location>
        <begin position="197"/>
        <end position="249"/>
    </location>
</feature>
<accession>A0A173GDD4</accession>
<dbReference type="Proteomes" id="UP000222975">
    <property type="component" value="Segment"/>
</dbReference>
<keyword evidence="3" id="KW-1185">Reference proteome</keyword>
<gene>
    <name evidence="2" type="ORF">SIMMY50_245</name>
</gene>
<evidence type="ECO:0000313" key="2">
    <source>
        <dbReference type="EMBL" id="ANH51704.1"/>
    </source>
</evidence>